<proteinExistence type="inferred from homology"/>
<dbReference type="PANTHER" id="PTHR18964">
    <property type="entry name" value="ROK (REPRESSOR, ORF, KINASE) FAMILY"/>
    <property type="match status" value="1"/>
</dbReference>
<evidence type="ECO:0000313" key="3">
    <source>
        <dbReference type="Proteomes" id="UP000002754"/>
    </source>
</evidence>
<dbReference type="InterPro" id="IPR043129">
    <property type="entry name" value="ATPase_NBD"/>
</dbReference>
<evidence type="ECO:0000313" key="2">
    <source>
        <dbReference type="EMBL" id="KGA99041.1"/>
    </source>
</evidence>
<name>A0A094WQE6_ALKAL</name>
<reference evidence="2 3" key="1">
    <citation type="journal article" date="2014" name="Genome Announc.">
        <title>Draft Genome Sequence of Bacillus alcalophilus AV1934, a Classic Alkaliphile Isolated from Human Feces in 1934.</title>
        <authorList>
            <person name="Attie O."/>
            <person name="Jayaprakash A."/>
            <person name="Shah H."/>
            <person name="Paulsen I.T."/>
            <person name="Morino M."/>
            <person name="Takahashi Y."/>
            <person name="Narumi I."/>
            <person name="Sachidanandam R."/>
            <person name="Satoh K."/>
            <person name="Ito M."/>
            <person name="Krulwich T.A."/>
        </authorList>
    </citation>
    <scope>NUCLEOTIDE SEQUENCE [LARGE SCALE GENOMIC DNA]</scope>
    <source>
        <strain evidence="2 3">AV1934</strain>
    </source>
</reference>
<dbReference type="Pfam" id="PF00480">
    <property type="entry name" value="ROK"/>
    <property type="match status" value="1"/>
</dbReference>
<dbReference type="Gene3D" id="3.30.420.40">
    <property type="match status" value="2"/>
</dbReference>
<accession>A0A094WQE6</accession>
<dbReference type="SUPFAM" id="SSF53067">
    <property type="entry name" value="Actin-like ATPase domain"/>
    <property type="match status" value="1"/>
</dbReference>
<evidence type="ECO:0000256" key="1">
    <source>
        <dbReference type="ARBA" id="ARBA00006479"/>
    </source>
</evidence>
<comment type="caution">
    <text evidence="2">The sequence shown here is derived from an EMBL/GenBank/DDBJ whole genome shotgun (WGS) entry which is preliminary data.</text>
</comment>
<dbReference type="InterPro" id="IPR000600">
    <property type="entry name" value="ROK"/>
</dbReference>
<gene>
    <name evidence="2" type="ORF">BALCAV_0201010</name>
</gene>
<keyword evidence="3" id="KW-1185">Reference proteome</keyword>
<comment type="similarity">
    <text evidence="1">Belongs to the ROK (NagC/XylR) family.</text>
</comment>
<dbReference type="PANTHER" id="PTHR18964:SF149">
    <property type="entry name" value="BIFUNCTIONAL UDP-N-ACETYLGLUCOSAMINE 2-EPIMERASE_N-ACETYLMANNOSAMINE KINASE"/>
    <property type="match status" value="1"/>
</dbReference>
<dbReference type="EMBL" id="ALPT02000002">
    <property type="protein sequence ID" value="KGA99041.1"/>
    <property type="molecule type" value="Genomic_DNA"/>
</dbReference>
<evidence type="ECO:0008006" key="4">
    <source>
        <dbReference type="Google" id="ProtNLM"/>
    </source>
</evidence>
<dbReference type="RefSeq" id="WP_040323296.1">
    <property type="nucleotide sequence ID" value="NZ_ALPT02000002.1"/>
</dbReference>
<protein>
    <recommendedName>
        <fullName evidence="4">Glucokinase</fullName>
    </recommendedName>
</protein>
<dbReference type="STRING" id="1218173.BALCAV_0201010"/>
<sequence>MLTADVGGTKIATALLNEAGVIYAQKTLPSRTESAETMYEQLLLAFQYVLNEAGVREKEVQFIGVGLPGKVDIMKGMAIYQNNLPWRDFPLVSRLQNNFPTAEIMIDNDVYMAAKGEWLAHQLQNELMAFVTISTGISACFIQKGEVIRGAGMAGEIGLTYVGRDEKETLEEKASGTSLTKKCVNRLNLQSKDAVIQLMDRFVQGDPLAQEIVTQMTQDIAKGLHQIFCVLDPDIIVLGGGVVNHQPWLLDLIKKELKKLVVNPVQSGIEKRLRVSKLKAEAGLFGAAIAANAMK</sequence>
<dbReference type="Proteomes" id="UP000002754">
    <property type="component" value="Unassembled WGS sequence"/>
</dbReference>
<dbReference type="AlphaFoldDB" id="A0A094WQE6"/>
<dbReference type="eggNOG" id="COG1940">
    <property type="taxonomic scope" value="Bacteria"/>
</dbReference>
<organism evidence="2 3">
    <name type="scientific">Alkalihalobacillus alcalophilus ATCC 27647 = CGMCC 1.3604</name>
    <dbReference type="NCBI Taxonomy" id="1218173"/>
    <lineage>
        <taxon>Bacteria</taxon>
        <taxon>Bacillati</taxon>
        <taxon>Bacillota</taxon>
        <taxon>Bacilli</taxon>
        <taxon>Bacillales</taxon>
        <taxon>Bacillaceae</taxon>
        <taxon>Alkalihalobacillus</taxon>
    </lineage>
</organism>